<accession>A0A4C2ENI3</accession>
<dbReference type="OrthoDB" id="216755at2157"/>
<keyword evidence="2" id="KW-1185">Reference proteome</keyword>
<dbReference type="Proteomes" id="UP000304382">
    <property type="component" value="Unassembled WGS sequence"/>
</dbReference>
<dbReference type="AlphaFoldDB" id="A0A4C2ENI3"/>
<evidence type="ECO:0000313" key="2">
    <source>
        <dbReference type="Proteomes" id="UP000304382"/>
    </source>
</evidence>
<proteinExistence type="predicted"/>
<comment type="caution">
    <text evidence="1">The sequence shown here is derived from an EMBL/GenBank/DDBJ whole genome shotgun (WGS) entry which is preliminary data.</text>
</comment>
<reference evidence="1 2" key="1">
    <citation type="submission" date="2019-02" db="EMBL/GenBank/DDBJ databases">
        <title>Haloarcula mannanilyticum sp. nov., a mannan degrading haloarchaeon isolated from commercial salt.</title>
        <authorList>
            <person name="Enomoto S."/>
            <person name="Shimane Y."/>
            <person name="Kamekura M."/>
            <person name="Ito T."/>
            <person name="Moriya O."/>
            <person name="Ihara K."/>
            <person name="Takahashi-Ando N."/>
            <person name="Fukushima Y."/>
            <person name="Yoshida Y."/>
            <person name="Usama R."/>
            <person name="Takai K."/>
            <person name="Minegishi H."/>
        </authorList>
    </citation>
    <scope>NUCLEOTIDE SEQUENCE [LARGE SCALE GENOMIC DNA]</scope>
    <source>
        <strain evidence="1 2">MD130-1</strain>
    </source>
</reference>
<gene>
    <name evidence="1" type="ORF">Harman_40260</name>
</gene>
<sequence>MSARGPERQVSDKELLECFEDVEKPFVTTSDIATRVGLSKTRIRQRLQSMGPDVRIERHKVGNAVVYWLPDENSGSN</sequence>
<evidence type="ECO:0008006" key="3">
    <source>
        <dbReference type="Google" id="ProtNLM"/>
    </source>
</evidence>
<name>A0A4C2ENI3_9EURY</name>
<dbReference type="EMBL" id="BIXZ01000015">
    <property type="protein sequence ID" value="GCF16091.1"/>
    <property type="molecule type" value="Genomic_DNA"/>
</dbReference>
<protein>
    <recommendedName>
        <fullName evidence="3">Helix-turn-helix type 11 domain-containing protein</fullName>
    </recommendedName>
</protein>
<evidence type="ECO:0000313" key="1">
    <source>
        <dbReference type="EMBL" id="GCF16091.1"/>
    </source>
</evidence>
<organism evidence="1 2">
    <name type="scientific">Haloarcula mannanilytica</name>
    <dbReference type="NCBI Taxonomy" id="2509225"/>
    <lineage>
        <taxon>Archaea</taxon>
        <taxon>Methanobacteriati</taxon>
        <taxon>Methanobacteriota</taxon>
        <taxon>Stenosarchaea group</taxon>
        <taxon>Halobacteria</taxon>
        <taxon>Halobacteriales</taxon>
        <taxon>Haloarculaceae</taxon>
        <taxon>Haloarcula</taxon>
    </lineage>
</organism>